<proteinExistence type="predicted"/>
<keyword evidence="3" id="KW-1185">Reference proteome</keyword>
<evidence type="ECO:0000256" key="1">
    <source>
        <dbReference type="SAM" id="MobiDB-lite"/>
    </source>
</evidence>
<dbReference type="KEGG" id="nai:NECAME_08135"/>
<evidence type="ECO:0000313" key="2">
    <source>
        <dbReference type="EMBL" id="ETN82144.1"/>
    </source>
</evidence>
<evidence type="ECO:0000313" key="3">
    <source>
        <dbReference type="Proteomes" id="UP000053676"/>
    </source>
</evidence>
<dbReference type="EMBL" id="KI658555">
    <property type="protein sequence ID" value="ETN82144.1"/>
    <property type="molecule type" value="Genomic_DNA"/>
</dbReference>
<feature type="compositionally biased region" description="Polar residues" evidence="1">
    <location>
        <begin position="93"/>
        <end position="111"/>
    </location>
</feature>
<dbReference type="Proteomes" id="UP000053676">
    <property type="component" value="Unassembled WGS sequence"/>
</dbReference>
<dbReference type="STRING" id="51031.W2TKJ2"/>
<name>W2TKJ2_NECAM</name>
<feature type="region of interest" description="Disordered" evidence="1">
    <location>
        <begin position="90"/>
        <end position="111"/>
    </location>
</feature>
<sequence length="194" mass="21564">MKSMETFSDKPSMPVKRESINVFEDKCYEIIKGKECIIASQSRSDIPDLFIEDDQAIYIENACLSDSTASMKKLQTMPETVPDFKSHVAGSSIEPTTTTQQTESLPESTRTTARTSIAIGKVTHNQRKSVIDSYNVEPVVKTAASAGYGRRLRDARVKECFTNRELCALSSTHIVDGGDMQEVDGIVYHNRNDC</sequence>
<gene>
    <name evidence="2" type="ORF">NECAME_08135</name>
</gene>
<reference evidence="3" key="1">
    <citation type="journal article" date="2014" name="Nat. Genet.">
        <title>Genome of the human hookworm Necator americanus.</title>
        <authorList>
            <person name="Tang Y.T."/>
            <person name="Gao X."/>
            <person name="Rosa B.A."/>
            <person name="Abubucker S."/>
            <person name="Hallsworth-Pepin K."/>
            <person name="Martin J."/>
            <person name="Tyagi R."/>
            <person name="Heizer E."/>
            <person name="Zhang X."/>
            <person name="Bhonagiri-Palsikar V."/>
            <person name="Minx P."/>
            <person name="Warren W.C."/>
            <person name="Wang Q."/>
            <person name="Zhan B."/>
            <person name="Hotez P.J."/>
            <person name="Sternberg P.W."/>
            <person name="Dougall A."/>
            <person name="Gaze S.T."/>
            <person name="Mulvenna J."/>
            <person name="Sotillo J."/>
            <person name="Ranganathan S."/>
            <person name="Rabelo E.M."/>
            <person name="Wilson R.K."/>
            <person name="Felgner P.L."/>
            <person name="Bethony J."/>
            <person name="Hawdon J.M."/>
            <person name="Gasser R.B."/>
            <person name="Loukas A."/>
            <person name="Mitreva M."/>
        </authorList>
    </citation>
    <scope>NUCLEOTIDE SEQUENCE [LARGE SCALE GENOMIC DNA]</scope>
</reference>
<dbReference type="AlphaFoldDB" id="W2TKJ2"/>
<dbReference type="OrthoDB" id="6423981at2759"/>
<organism evidence="2 3">
    <name type="scientific">Necator americanus</name>
    <name type="common">Human hookworm</name>
    <dbReference type="NCBI Taxonomy" id="51031"/>
    <lineage>
        <taxon>Eukaryota</taxon>
        <taxon>Metazoa</taxon>
        <taxon>Ecdysozoa</taxon>
        <taxon>Nematoda</taxon>
        <taxon>Chromadorea</taxon>
        <taxon>Rhabditida</taxon>
        <taxon>Rhabditina</taxon>
        <taxon>Rhabditomorpha</taxon>
        <taxon>Strongyloidea</taxon>
        <taxon>Ancylostomatidae</taxon>
        <taxon>Bunostominae</taxon>
        <taxon>Necator</taxon>
    </lineage>
</organism>
<accession>W2TKJ2</accession>
<protein>
    <submittedName>
        <fullName evidence="2">Uncharacterized protein</fullName>
    </submittedName>
</protein>